<dbReference type="AlphaFoldDB" id="S8DK54"/>
<feature type="chain" id="PRO_5004549689" description="Purine nucleoside permease" evidence="2">
    <location>
        <begin position="20"/>
        <end position="444"/>
    </location>
</feature>
<protein>
    <recommendedName>
        <fullName evidence="5">Purine nucleoside permease</fullName>
    </recommendedName>
</protein>
<dbReference type="GO" id="GO:0005783">
    <property type="term" value="C:endoplasmic reticulum"/>
    <property type="evidence" value="ECO:0007669"/>
    <property type="project" value="TreeGrafter"/>
</dbReference>
<keyword evidence="1" id="KW-1133">Transmembrane helix</keyword>
<dbReference type="InParanoid" id="S8DK54"/>
<feature type="transmembrane region" description="Helical" evidence="1">
    <location>
        <begin position="400"/>
        <end position="419"/>
    </location>
</feature>
<name>S8DK54_FOMSC</name>
<dbReference type="STRING" id="743788.S8DK54"/>
<evidence type="ECO:0008006" key="5">
    <source>
        <dbReference type="Google" id="ProtNLM"/>
    </source>
</evidence>
<dbReference type="HOGENOM" id="CLU_031475_0_1_1"/>
<evidence type="ECO:0000256" key="1">
    <source>
        <dbReference type="SAM" id="Phobius"/>
    </source>
</evidence>
<evidence type="ECO:0000313" key="4">
    <source>
        <dbReference type="Proteomes" id="UP000015241"/>
    </source>
</evidence>
<organism evidence="3 4">
    <name type="scientific">Fomitopsis schrenkii</name>
    <name type="common">Brown rot fungus</name>
    <dbReference type="NCBI Taxonomy" id="2126942"/>
    <lineage>
        <taxon>Eukaryota</taxon>
        <taxon>Fungi</taxon>
        <taxon>Dikarya</taxon>
        <taxon>Basidiomycota</taxon>
        <taxon>Agaricomycotina</taxon>
        <taxon>Agaricomycetes</taxon>
        <taxon>Polyporales</taxon>
        <taxon>Fomitopsis</taxon>
    </lineage>
</organism>
<reference evidence="3 4" key="1">
    <citation type="journal article" date="2012" name="Science">
        <title>The Paleozoic origin of enzymatic lignin decomposition reconstructed from 31 fungal genomes.</title>
        <authorList>
            <person name="Floudas D."/>
            <person name="Binder M."/>
            <person name="Riley R."/>
            <person name="Barry K."/>
            <person name="Blanchette R.A."/>
            <person name="Henrissat B."/>
            <person name="Martinez A.T."/>
            <person name="Otillar R."/>
            <person name="Spatafora J.W."/>
            <person name="Yadav J.S."/>
            <person name="Aerts A."/>
            <person name="Benoit I."/>
            <person name="Boyd A."/>
            <person name="Carlson A."/>
            <person name="Copeland A."/>
            <person name="Coutinho P.M."/>
            <person name="de Vries R.P."/>
            <person name="Ferreira P."/>
            <person name="Findley K."/>
            <person name="Foster B."/>
            <person name="Gaskell J."/>
            <person name="Glotzer D."/>
            <person name="Gorecki P."/>
            <person name="Heitman J."/>
            <person name="Hesse C."/>
            <person name="Hori C."/>
            <person name="Igarashi K."/>
            <person name="Jurgens J.A."/>
            <person name="Kallen N."/>
            <person name="Kersten P."/>
            <person name="Kohler A."/>
            <person name="Kuees U."/>
            <person name="Kumar T.K.A."/>
            <person name="Kuo A."/>
            <person name="LaButti K."/>
            <person name="Larrondo L.F."/>
            <person name="Lindquist E."/>
            <person name="Ling A."/>
            <person name="Lombard V."/>
            <person name="Lucas S."/>
            <person name="Lundell T."/>
            <person name="Martin R."/>
            <person name="McLaughlin D.J."/>
            <person name="Morgenstern I."/>
            <person name="Morin E."/>
            <person name="Murat C."/>
            <person name="Nagy L.G."/>
            <person name="Nolan M."/>
            <person name="Ohm R.A."/>
            <person name="Patyshakuliyeva A."/>
            <person name="Rokas A."/>
            <person name="Ruiz-Duenas F.J."/>
            <person name="Sabat G."/>
            <person name="Salamov A."/>
            <person name="Samejima M."/>
            <person name="Schmutz J."/>
            <person name="Slot J.C."/>
            <person name="St John F."/>
            <person name="Stenlid J."/>
            <person name="Sun H."/>
            <person name="Sun S."/>
            <person name="Syed K."/>
            <person name="Tsang A."/>
            <person name="Wiebenga A."/>
            <person name="Young D."/>
            <person name="Pisabarro A."/>
            <person name="Eastwood D.C."/>
            <person name="Martin F."/>
            <person name="Cullen D."/>
            <person name="Grigoriev I.V."/>
            <person name="Hibbett D.S."/>
        </authorList>
    </citation>
    <scope>NUCLEOTIDE SEQUENCE</scope>
    <source>
        <strain evidence="4">FP-58527</strain>
    </source>
</reference>
<dbReference type="Pfam" id="PF06516">
    <property type="entry name" value="NUP"/>
    <property type="match status" value="1"/>
</dbReference>
<evidence type="ECO:0000313" key="3">
    <source>
        <dbReference type="EMBL" id="EPS93971.1"/>
    </source>
</evidence>
<dbReference type="PANTHER" id="PTHR38643">
    <property type="entry name" value="PURINE NUCLEOSIDE PERMEASE C285.05-RELATED"/>
    <property type="match status" value="1"/>
</dbReference>
<dbReference type="PANTHER" id="PTHR38643:SF1">
    <property type="entry name" value="PURINE NUCLEOSIDE PERMEASE C285.05-RELATED"/>
    <property type="match status" value="1"/>
</dbReference>
<keyword evidence="4" id="KW-1185">Reference proteome</keyword>
<dbReference type="eggNOG" id="ENOG502QQPU">
    <property type="taxonomic scope" value="Eukaryota"/>
</dbReference>
<dbReference type="GO" id="GO:0055085">
    <property type="term" value="P:transmembrane transport"/>
    <property type="evidence" value="ECO:0007669"/>
    <property type="project" value="InterPro"/>
</dbReference>
<dbReference type="Proteomes" id="UP000015241">
    <property type="component" value="Unassembled WGS sequence"/>
</dbReference>
<sequence length="444" mass="47615">MTCYAAYAWMVAAVAVVDAVRIPKVFIIDFYGDEGHAWHGIPEFDLLAQNLTVPGISMKFPEVHCTMDGTICQLIAGEGEINAAISTFSLLVSELFDLRQTYFLLAGDGGISPKVATIGSVAFAQYAVQAALQYEIDAREKPTNFTSGYIPQGSTSIDQYPQYIYGTEVFQLNNALRQRAISFARTVALVDSAAAQAYREQYTGIPEFEPALRPPAVTECDTATSDNWFSGALLGDAFANFTRLVTNGSATYCTTQQEDNGVLEALLRGHILRRVDFARVIHMRSGSDFDRPPPGVSVADNLFYSQGGYGDALSNLRLAGVKVVQGIVAEWEATFAWGVPPQNYIGDIWGSLGGDPPFGPGSIFKGQGALARPDAVAESGMLPEIVAVLISSRTLSVSDFGLGTLLGFGIAGVCAVAWLRPGTRLKAVYKALPQEDSLDTLSSA</sequence>
<gene>
    <name evidence="3" type="ORF">FOMPIDRAFT_86378</name>
</gene>
<keyword evidence="1" id="KW-0812">Transmembrane</keyword>
<accession>S8DK54</accession>
<keyword evidence="1" id="KW-0472">Membrane</keyword>
<feature type="signal peptide" evidence="2">
    <location>
        <begin position="1"/>
        <end position="19"/>
    </location>
</feature>
<dbReference type="EMBL" id="KE504249">
    <property type="protein sequence ID" value="EPS93971.1"/>
    <property type="molecule type" value="Genomic_DNA"/>
</dbReference>
<dbReference type="InterPro" id="IPR009486">
    <property type="entry name" value="Pur_nuclsid_perm"/>
</dbReference>
<keyword evidence="2" id="KW-0732">Signal</keyword>
<dbReference type="OrthoDB" id="2331083at2759"/>
<evidence type="ECO:0000256" key="2">
    <source>
        <dbReference type="SAM" id="SignalP"/>
    </source>
</evidence>
<proteinExistence type="predicted"/>